<evidence type="ECO:0000256" key="1">
    <source>
        <dbReference type="ARBA" id="ARBA00004477"/>
    </source>
</evidence>
<feature type="transmembrane region" description="Helical" evidence="13">
    <location>
        <begin position="56"/>
        <end position="75"/>
    </location>
</feature>
<feature type="transmembrane region" description="Helical" evidence="13">
    <location>
        <begin position="24"/>
        <end position="44"/>
    </location>
</feature>
<keyword evidence="6 10" id="KW-0378">Hydrolase</keyword>
<evidence type="ECO:0000256" key="3">
    <source>
        <dbReference type="ARBA" id="ARBA00009266"/>
    </source>
</evidence>
<dbReference type="EC" id="3.1.3.9" evidence="10"/>
<feature type="active site" description="Nucleophile" evidence="11">
    <location>
        <position position="166"/>
    </location>
</feature>
<evidence type="ECO:0000259" key="14">
    <source>
        <dbReference type="SMART" id="SM00014"/>
    </source>
</evidence>
<comment type="subcellular location">
    <subcellularLocation>
        <location evidence="1">Endoplasmic reticulum membrane</location>
        <topology evidence="1">Multi-pass membrane protein</topology>
    </subcellularLocation>
</comment>
<evidence type="ECO:0000256" key="4">
    <source>
        <dbReference type="ARBA" id="ARBA00022432"/>
    </source>
</evidence>
<gene>
    <name evidence="16" type="primary">G6PC3</name>
</gene>
<reference evidence="16" key="1">
    <citation type="submission" date="2025-08" db="UniProtKB">
        <authorList>
            <consortium name="RefSeq"/>
        </authorList>
    </citation>
    <scope>IDENTIFICATION</scope>
    <source>
        <tissue evidence="16">Blood</tissue>
    </source>
</reference>
<dbReference type="SUPFAM" id="SSF48317">
    <property type="entry name" value="Acid phosphatase/Vanadium-dependent haloperoxidase"/>
    <property type="match status" value="1"/>
</dbReference>
<evidence type="ECO:0000256" key="11">
    <source>
        <dbReference type="PIRSR" id="PIRSR000905-1"/>
    </source>
</evidence>
<dbReference type="GO" id="GO:0051156">
    <property type="term" value="P:glucose 6-phosphate metabolic process"/>
    <property type="evidence" value="ECO:0007669"/>
    <property type="project" value="TreeGrafter"/>
</dbReference>
<evidence type="ECO:0000256" key="12">
    <source>
        <dbReference type="PIRSR" id="PIRSR000905-2"/>
    </source>
</evidence>
<name>A0AA97K5M8_EUBMA</name>
<dbReference type="Proteomes" id="UP001190640">
    <property type="component" value="Chromosome 12"/>
</dbReference>
<feature type="transmembrane region" description="Helical" evidence="13">
    <location>
        <begin position="143"/>
        <end position="163"/>
    </location>
</feature>
<keyword evidence="4 10" id="KW-0312">Gluconeogenesis</keyword>
<dbReference type="RefSeq" id="XP_054849396.1">
    <property type="nucleotide sequence ID" value="XM_054993421.1"/>
</dbReference>
<keyword evidence="5 13" id="KW-0812">Transmembrane</keyword>
<feature type="transmembrane region" description="Helical" evidence="13">
    <location>
        <begin position="110"/>
        <end position="131"/>
    </location>
</feature>
<dbReference type="FunFam" id="1.20.144.10:FF:000018">
    <property type="entry name" value="Glucose-6-phosphatase"/>
    <property type="match status" value="1"/>
</dbReference>
<dbReference type="GO" id="GO:0005789">
    <property type="term" value="C:endoplasmic reticulum membrane"/>
    <property type="evidence" value="ECO:0007669"/>
    <property type="project" value="UniProtKB-SubCell"/>
</dbReference>
<protein>
    <recommendedName>
        <fullName evidence="10">Glucose-6-phosphatase</fullName>
        <ecNumber evidence="10">3.1.3.9</ecNumber>
    </recommendedName>
</protein>
<evidence type="ECO:0000256" key="9">
    <source>
        <dbReference type="ARBA" id="ARBA00023136"/>
    </source>
</evidence>
<dbReference type="CTD" id="92579"/>
<dbReference type="GO" id="GO:0004346">
    <property type="term" value="F:glucose-6-phosphatase activity"/>
    <property type="evidence" value="ECO:0007669"/>
    <property type="project" value="UniProtKB-EC"/>
</dbReference>
<dbReference type="PIRSF" id="PIRSF000905">
    <property type="entry name" value="Glucose-6-phosphatase"/>
    <property type="match status" value="1"/>
</dbReference>
<feature type="binding site" evidence="12">
    <location>
        <position position="160"/>
    </location>
    <ligand>
        <name>substrate</name>
    </ligand>
</feature>
<keyword evidence="8 13" id="KW-1133">Transmembrane helix</keyword>
<feature type="transmembrane region" description="Helical" evidence="13">
    <location>
        <begin position="197"/>
        <end position="221"/>
    </location>
</feature>
<comment type="similarity">
    <text evidence="3 10">Belongs to the glucose-6-phosphatase family.</text>
</comment>
<organism evidence="15 16">
    <name type="scientific">Eublepharis macularius</name>
    <name type="common">Leopard gecko</name>
    <name type="synonym">Cyrtodactylus macularius</name>
    <dbReference type="NCBI Taxonomy" id="481883"/>
    <lineage>
        <taxon>Eukaryota</taxon>
        <taxon>Metazoa</taxon>
        <taxon>Chordata</taxon>
        <taxon>Craniata</taxon>
        <taxon>Vertebrata</taxon>
        <taxon>Euteleostomi</taxon>
        <taxon>Lepidosauria</taxon>
        <taxon>Squamata</taxon>
        <taxon>Bifurcata</taxon>
        <taxon>Gekkota</taxon>
        <taxon>Eublepharidae</taxon>
        <taxon>Eublepharinae</taxon>
        <taxon>Eublepharis</taxon>
    </lineage>
</organism>
<dbReference type="SMART" id="SM00014">
    <property type="entry name" value="acidPPc"/>
    <property type="match status" value="1"/>
</dbReference>
<keyword evidence="9 10" id="KW-0472">Membrane</keyword>
<evidence type="ECO:0000256" key="6">
    <source>
        <dbReference type="ARBA" id="ARBA00022801"/>
    </source>
</evidence>
<feature type="binding site" evidence="12">
    <location>
        <position position="78"/>
    </location>
    <ligand>
        <name>substrate</name>
    </ligand>
</feature>
<accession>A0AA97K5M8</accession>
<dbReference type="InterPro" id="IPR016275">
    <property type="entry name" value="Glucose-6-phosphatase"/>
</dbReference>
<evidence type="ECO:0000256" key="13">
    <source>
        <dbReference type="SAM" id="Phobius"/>
    </source>
</evidence>
<evidence type="ECO:0000256" key="2">
    <source>
        <dbReference type="ARBA" id="ARBA00004742"/>
    </source>
</evidence>
<feature type="transmembrane region" description="Helical" evidence="13">
    <location>
        <begin position="169"/>
        <end position="185"/>
    </location>
</feature>
<evidence type="ECO:0000256" key="10">
    <source>
        <dbReference type="PIRNR" id="PIRNR000905"/>
    </source>
</evidence>
<proteinExistence type="inferred from homology"/>
<keyword evidence="7 10" id="KW-0256">Endoplasmic reticulum</keyword>
<dbReference type="Gene3D" id="1.20.144.10">
    <property type="entry name" value="Phosphatidic acid phosphatase type 2/haloperoxidase"/>
    <property type="match status" value="1"/>
</dbReference>
<keyword evidence="15" id="KW-1185">Reference proteome</keyword>
<evidence type="ECO:0000313" key="15">
    <source>
        <dbReference type="Proteomes" id="UP001190640"/>
    </source>
</evidence>
<sequence length="343" mass="38972">MDAFYRNGIWFAEMLQTVPCLEDFWLWVTFLGDPKCIFVIYFPIAYFLDQKVGVKVLWLGLISEWLNLVSKWFLFGERPFWWVFESGFSSHRAVSLQQFPASCETGPGSPSGHCMITGAALWPVVTTLSAWSFQRSKSQLIKALPFIVYLLLLLAVGLSRIFILAHFPHQVLVGILAGIAVGRLLESRVPLERELSFYLWASLFLLLSTLTTYWTLIALGIDLSWSINLATKWCANLEWVRIDTRPFASLSRDVATTLGLGLALHSSYYTQLKWEKLSRTQKIWCASLATVVLKVLSDTMQLENVALWYGLTFVKYATFPWVVVALLPRLLCAVASKTSPHQE</sequence>
<dbReference type="InterPro" id="IPR000326">
    <property type="entry name" value="PAP2/HPO"/>
</dbReference>
<feature type="transmembrane region" description="Helical" evidence="13">
    <location>
        <begin position="306"/>
        <end position="327"/>
    </location>
</feature>
<feature type="active site" description="Proton donor" evidence="11">
    <location>
        <position position="113"/>
    </location>
</feature>
<evidence type="ECO:0000256" key="5">
    <source>
        <dbReference type="ARBA" id="ARBA00022692"/>
    </source>
</evidence>
<dbReference type="PANTHER" id="PTHR12591:SF2">
    <property type="entry name" value="GLUCOSE-6-PHOSPHATASE 3"/>
    <property type="match status" value="1"/>
</dbReference>
<evidence type="ECO:0000256" key="8">
    <source>
        <dbReference type="ARBA" id="ARBA00022989"/>
    </source>
</evidence>
<dbReference type="GO" id="GO:0006094">
    <property type="term" value="P:gluconeogenesis"/>
    <property type="evidence" value="ECO:0007669"/>
    <property type="project" value="UniProtKB-UniRule"/>
</dbReference>
<dbReference type="Pfam" id="PF01569">
    <property type="entry name" value="PAP2"/>
    <property type="match status" value="1"/>
</dbReference>
<evidence type="ECO:0000256" key="7">
    <source>
        <dbReference type="ARBA" id="ARBA00022824"/>
    </source>
</evidence>
<evidence type="ECO:0000313" key="16">
    <source>
        <dbReference type="RefSeq" id="XP_054849396.1"/>
    </source>
</evidence>
<feature type="domain" description="Phosphatidic acid phosphatase type 2/haloperoxidase" evidence="14">
    <location>
        <begin position="54"/>
        <end position="186"/>
    </location>
</feature>
<dbReference type="PANTHER" id="PTHR12591">
    <property type="entry name" value="GLUCOSE-6-PHOSPHATASE"/>
    <property type="match status" value="1"/>
</dbReference>
<comment type="pathway">
    <text evidence="2 10">Carbohydrate biosynthesis; gluconeogenesis.</text>
</comment>
<dbReference type="GeneID" id="129338885"/>
<dbReference type="InterPro" id="IPR036938">
    <property type="entry name" value="PAP2/HPO_sf"/>
</dbReference>
<dbReference type="AlphaFoldDB" id="A0AA97K5M8"/>
<dbReference type="KEGG" id="emc:129338885"/>